<name>A0A897MXG1_9EURY</name>
<accession>A0A897MXG1</accession>
<reference evidence="1" key="1">
    <citation type="submission" date="2020-11" db="EMBL/GenBank/DDBJ databases">
        <title>Carbohydrate-dependent, anaerobic sulfur respiration: A novel catabolism in halophilic archaea.</title>
        <authorList>
            <person name="Sorokin D.Y."/>
            <person name="Messina E."/>
            <person name="Smedile F."/>
            <person name="La Cono V."/>
            <person name="Hallsworth J.E."/>
            <person name="Yakimov M.M."/>
        </authorList>
    </citation>
    <scope>NUCLEOTIDE SEQUENCE</scope>
    <source>
        <strain evidence="1">AArc-S</strain>
    </source>
</reference>
<sequence>MCRNVSLTGRLKHYVYRSSEGEPYMCGNCGAEFDIQYHVCPECGGFGVERQHWEFIE</sequence>
<keyword evidence="2" id="KW-1185">Reference proteome</keyword>
<dbReference type="Proteomes" id="UP000663586">
    <property type="component" value="Chromosome"/>
</dbReference>
<dbReference type="KEGG" id="hara:AArcS_1636"/>
<proteinExistence type="predicted"/>
<protein>
    <submittedName>
        <fullName evidence="1">Uncharacterized protein</fullName>
    </submittedName>
</protein>
<organism evidence="1 2">
    <name type="scientific">Natranaeroarchaeum sulfidigenes</name>
    <dbReference type="NCBI Taxonomy" id="2784880"/>
    <lineage>
        <taxon>Archaea</taxon>
        <taxon>Methanobacteriati</taxon>
        <taxon>Methanobacteriota</taxon>
        <taxon>Stenosarchaea group</taxon>
        <taxon>Halobacteria</taxon>
        <taxon>Halobacteriales</taxon>
        <taxon>Natronoarchaeaceae</taxon>
        <taxon>Natranaeroarchaeum</taxon>
    </lineage>
</organism>
<evidence type="ECO:0000313" key="1">
    <source>
        <dbReference type="EMBL" id="QSG02846.1"/>
    </source>
</evidence>
<dbReference type="AlphaFoldDB" id="A0A897MXG1"/>
<gene>
    <name evidence="1" type="ORF">AArcS_1636</name>
</gene>
<evidence type="ECO:0000313" key="2">
    <source>
        <dbReference type="Proteomes" id="UP000663586"/>
    </source>
</evidence>
<dbReference type="EMBL" id="CP064786">
    <property type="protein sequence ID" value="QSG02846.1"/>
    <property type="molecule type" value="Genomic_DNA"/>
</dbReference>